<dbReference type="InterPro" id="IPR050425">
    <property type="entry name" value="NAD(P)_dehydrat-like"/>
</dbReference>
<dbReference type="AlphaFoldDB" id="A0A9P5THB1"/>
<evidence type="ECO:0000256" key="2">
    <source>
        <dbReference type="ARBA" id="ARBA00023445"/>
    </source>
</evidence>
<dbReference type="Gene3D" id="3.40.50.720">
    <property type="entry name" value="NAD(P)-binding Rossmann-like Domain"/>
    <property type="match status" value="1"/>
</dbReference>
<keyword evidence="1" id="KW-0560">Oxidoreductase</keyword>
<organism evidence="4 5">
    <name type="scientific">Gymnopilus junonius</name>
    <name type="common">Spectacular rustgill mushroom</name>
    <name type="synonym">Gymnopilus spectabilis subsp. junonius</name>
    <dbReference type="NCBI Taxonomy" id="109634"/>
    <lineage>
        <taxon>Eukaryota</taxon>
        <taxon>Fungi</taxon>
        <taxon>Dikarya</taxon>
        <taxon>Basidiomycota</taxon>
        <taxon>Agaricomycotina</taxon>
        <taxon>Agaricomycetes</taxon>
        <taxon>Agaricomycetidae</taxon>
        <taxon>Agaricales</taxon>
        <taxon>Agaricineae</taxon>
        <taxon>Hymenogastraceae</taxon>
        <taxon>Gymnopilus</taxon>
    </lineage>
</organism>
<evidence type="ECO:0000313" key="5">
    <source>
        <dbReference type="Proteomes" id="UP000724874"/>
    </source>
</evidence>
<dbReference type="InterPro" id="IPR036291">
    <property type="entry name" value="NAD(P)-bd_dom_sf"/>
</dbReference>
<dbReference type="PANTHER" id="PTHR10366">
    <property type="entry name" value="NAD DEPENDENT EPIMERASE/DEHYDRATASE"/>
    <property type="match status" value="1"/>
</dbReference>
<dbReference type="InterPro" id="IPR001509">
    <property type="entry name" value="Epimerase_deHydtase"/>
</dbReference>
<gene>
    <name evidence="4" type="ORF">CPB84DRAFT_1792180</name>
</gene>
<comment type="caution">
    <text evidence="4">The sequence shown here is derived from an EMBL/GenBank/DDBJ whole genome shotgun (WGS) entry which is preliminary data.</text>
</comment>
<comment type="similarity">
    <text evidence="2">Belongs to the NAD(P)-dependent epimerase/dehydratase family. Dihydroflavonol-4-reductase subfamily.</text>
</comment>
<dbReference type="OrthoDB" id="2735536at2759"/>
<proteinExistence type="inferred from homology"/>
<feature type="domain" description="NAD-dependent epimerase/dehydratase" evidence="3">
    <location>
        <begin position="10"/>
        <end position="268"/>
    </location>
</feature>
<dbReference type="Proteomes" id="UP000724874">
    <property type="component" value="Unassembled WGS sequence"/>
</dbReference>
<dbReference type="EMBL" id="JADNYJ010000136">
    <property type="protein sequence ID" value="KAF8880895.1"/>
    <property type="molecule type" value="Genomic_DNA"/>
</dbReference>
<name>A0A9P5THB1_GYMJU</name>
<reference evidence="4" key="1">
    <citation type="submission" date="2020-11" db="EMBL/GenBank/DDBJ databases">
        <authorList>
            <consortium name="DOE Joint Genome Institute"/>
            <person name="Ahrendt S."/>
            <person name="Riley R."/>
            <person name="Andreopoulos W."/>
            <person name="LaButti K."/>
            <person name="Pangilinan J."/>
            <person name="Ruiz-duenas F.J."/>
            <person name="Barrasa J.M."/>
            <person name="Sanchez-Garcia M."/>
            <person name="Camarero S."/>
            <person name="Miyauchi S."/>
            <person name="Serrano A."/>
            <person name="Linde D."/>
            <person name="Babiker R."/>
            <person name="Drula E."/>
            <person name="Ayuso-Fernandez I."/>
            <person name="Pacheco R."/>
            <person name="Padilla G."/>
            <person name="Ferreira P."/>
            <person name="Barriuso J."/>
            <person name="Kellner H."/>
            <person name="Castanera R."/>
            <person name="Alfaro M."/>
            <person name="Ramirez L."/>
            <person name="Pisabarro A.G."/>
            <person name="Kuo A."/>
            <person name="Tritt A."/>
            <person name="Lipzen A."/>
            <person name="He G."/>
            <person name="Yan M."/>
            <person name="Ng V."/>
            <person name="Cullen D."/>
            <person name="Martin F."/>
            <person name="Rosso M.-N."/>
            <person name="Henrissat B."/>
            <person name="Hibbett D."/>
            <person name="Martinez A.T."/>
            <person name="Grigoriev I.V."/>
        </authorList>
    </citation>
    <scope>NUCLEOTIDE SEQUENCE</scope>
    <source>
        <strain evidence="4">AH 44721</strain>
    </source>
</reference>
<dbReference type="PANTHER" id="PTHR10366:SF564">
    <property type="entry name" value="STEROL-4-ALPHA-CARBOXYLATE 3-DEHYDROGENASE, DECARBOXYLATING"/>
    <property type="match status" value="1"/>
</dbReference>
<keyword evidence="5" id="KW-1185">Reference proteome</keyword>
<sequence length="349" mass="39127">MPTITKGDKVLVSGANGYIAMWVTRLLLERGYAVRGTVRKESEVKFLKDYFTALGYGTMLEVVIVEEICRENAFDEAVKGVDAIAHIAAPFHKNYLHNEMFNSAFQGMVGILKSAIKNGTNIKRVVATSSCAAVMSPNENSTTFNEDDWDIAAAREVKEKGSKAPPMQIFRASKTLAEKGAWRIWEKHKSEISWELTVIVPPFVFGPPIQNVTSVKTLNASLQMWYDAVIADIPRTKKALSVSNSWVDVRDNALAHVLALEKREAGGERIITTAGGFNWQEWLDAANSLPFSTFPSHKLSPGFPEILNEKPSYHVTYDKSKEERILAIKFHTILETTRDTLEEFTRRGW</sequence>
<evidence type="ECO:0000259" key="3">
    <source>
        <dbReference type="Pfam" id="PF01370"/>
    </source>
</evidence>
<protein>
    <recommendedName>
        <fullName evidence="3">NAD-dependent epimerase/dehydratase domain-containing protein</fullName>
    </recommendedName>
</protein>
<dbReference type="GO" id="GO:0016616">
    <property type="term" value="F:oxidoreductase activity, acting on the CH-OH group of donors, NAD or NADP as acceptor"/>
    <property type="evidence" value="ECO:0007669"/>
    <property type="project" value="TreeGrafter"/>
</dbReference>
<evidence type="ECO:0000313" key="4">
    <source>
        <dbReference type="EMBL" id="KAF8880895.1"/>
    </source>
</evidence>
<dbReference type="Pfam" id="PF01370">
    <property type="entry name" value="Epimerase"/>
    <property type="match status" value="1"/>
</dbReference>
<dbReference type="SUPFAM" id="SSF51735">
    <property type="entry name" value="NAD(P)-binding Rossmann-fold domains"/>
    <property type="match status" value="1"/>
</dbReference>
<evidence type="ECO:0000256" key="1">
    <source>
        <dbReference type="ARBA" id="ARBA00023002"/>
    </source>
</evidence>
<accession>A0A9P5THB1</accession>